<proteinExistence type="predicted"/>
<sequence length="254" mass="28520">MLGIYFSGTGNTKYCVERFLGYYDGSKPISIENPDVTEAMRKAETIVLGYPIYYSNIPKIMRDFIYHNRANFNNKNVFIICTMGLFSGDGAGCSARLLKRYGANIVGGLHLKMPDCKGDVKLLKKSLEENKQLVKSADNKIKDAVDSIKRGRATKDGLNILCHAAGLFGQRLWFYKKTLNYTNKLKIDKRMCIGCSRCVSLCPMSNLSIFNQKASADSKCTMCYRCISNCPQKAITLLGKEVIEQCLMENYLAK</sequence>
<accession>A0ABT1Y8K8</accession>
<dbReference type="Pfam" id="PF12724">
    <property type="entry name" value="Flavodoxin_5"/>
    <property type="match status" value="1"/>
</dbReference>
<dbReference type="EMBL" id="JANPWE010000005">
    <property type="protein sequence ID" value="MCR6545981.1"/>
    <property type="molecule type" value="Genomic_DNA"/>
</dbReference>
<keyword evidence="7" id="KW-1185">Reference proteome</keyword>
<feature type="domain" description="4Fe-4S ferredoxin-type" evidence="5">
    <location>
        <begin position="217"/>
        <end position="240"/>
    </location>
</feature>
<dbReference type="PANTHER" id="PTHR43687">
    <property type="entry name" value="ADENYLYLSULFATE REDUCTASE, BETA SUBUNIT"/>
    <property type="match status" value="1"/>
</dbReference>
<feature type="domain" description="4Fe-4S ferredoxin-type" evidence="5">
    <location>
        <begin position="183"/>
        <end position="212"/>
    </location>
</feature>
<evidence type="ECO:0000313" key="6">
    <source>
        <dbReference type="EMBL" id="MCR6545981.1"/>
    </source>
</evidence>
<evidence type="ECO:0000256" key="2">
    <source>
        <dbReference type="ARBA" id="ARBA00022723"/>
    </source>
</evidence>
<protein>
    <submittedName>
        <fullName evidence="6">EFR1 family ferrodoxin</fullName>
    </submittedName>
</protein>
<dbReference type="Proteomes" id="UP001524944">
    <property type="component" value="Unassembled WGS sequence"/>
</dbReference>
<dbReference type="InterPro" id="IPR017900">
    <property type="entry name" value="4Fe4S_Fe_S_CS"/>
</dbReference>
<evidence type="ECO:0000259" key="5">
    <source>
        <dbReference type="PROSITE" id="PS51379"/>
    </source>
</evidence>
<name>A0ABT1Y8K8_9FIRM</name>
<dbReference type="NCBIfam" id="NF038196">
    <property type="entry name" value="ferrodoxin_EFR1"/>
    <property type="match status" value="1"/>
</dbReference>
<gene>
    <name evidence="6" type="ORF">NVS47_10730</name>
</gene>
<dbReference type="Pfam" id="PF13237">
    <property type="entry name" value="Fer4_10"/>
    <property type="match status" value="1"/>
</dbReference>
<dbReference type="Gene3D" id="3.30.70.20">
    <property type="match status" value="1"/>
</dbReference>
<dbReference type="PANTHER" id="PTHR43687:SF1">
    <property type="entry name" value="FERREDOXIN III"/>
    <property type="match status" value="1"/>
</dbReference>
<evidence type="ECO:0000256" key="1">
    <source>
        <dbReference type="ARBA" id="ARBA00022485"/>
    </source>
</evidence>
<dbReference type="Gene3D" id="3.40.50.360">
    <property type="match status" value="1"/>
</dbReference>
<dbReference type="InterPro" id="IPR029039">
    <property type="entry name" value="Flavoprotein-like_sf"/>
</dbReference>
<organism evidence="6 7">
    <name type="scientific">Dehalobacterium formicoaceticum</name>
    <dbReference type="NCBI Taxonomy" id="51515"/>
    <lineage>
        <taxon>Bacteria</taxon>
        <taxon>Bacillati</taxon>
        <taxon>Bacillota</taxon>
        <taxon>Clostridia</taxon>
        <taxon>Eubacteriales</taxon>
        <taxon>Peptococcaceae</taxon>
        <taxon>Dehalobacterium</taxon>
    </lineage>
</organism>
<dbReference type="RefSeq" id="WP_257913400.1">
    <property type="nucleotide sequence ID" value="NZ_JANPWE010000005.1"/>
</dbReference>
<keyword evidence="2" id="KW-0479">Metal-binding</keyword>
<keyword evidence="3" id="KW-0408">Iron</keyword>
<reference evidence="6 7" key="1">
    <citation type="submission" date="2022-08" db="EMBL/GenBank/DDBJ databases">
        <title>Proteogenomics of the novel Dehalobacterium formicoaceticum strain EZ94 highlights a key role of methyltransferases during anaerobic dichloromethane degradation.</title>
        <authorList>
            <person name="Wasmund K."/>
        </authorList>
    </citation>
    <scope>NUCLEOTIDE SEQUENCE [LARGE SCALE GENOMIC DNA]</scope>
    <source>
        <strain evidence="6 7">EZ94</strain>
    </source>
</reference>
<dbReference type="InterPro" id="IPR047964">
    <property type="entry name" value="EFR1-like"/>
</dbReference>
<evidence type="ECO:0000313" key="7">
    <source>
        <dbReference type="Proteomes" id="UP001524944"/>
    </source>
</evidence>
<dbReference type="InterPro" id="IPR026816">
    <property type="entry name" value="Flavodoxin_dom"/>
</dbReference>
<comment type="caution">
    <text evidence="6">The sequence shown here is derived from an EMBL/GenBank/DDBJ whole genome shotgun (WGS) entry which is preliminary data.</text>
</comment>
<dbReference type="SUPFAM" id="SSF52218">
    <property type="entry name" value="Flavoproteins"/>
    <property type="match status" value="1"/>
</dbReference>
<keyword evidence="1" id="KW-0004">4Fe-4S</keyword>
<dbReference type="PROSITE" id="PS51379">
    <property type="entry name" value="4FE4S_FER_2"/>
    <property type="match status" value="2"/>
</dbReference>
<dbReference type="InterPro" id="IPR050572">
    <property type="entry name" value="Fe-S_Ferredoxin"/>
</dbReference>
<dbReference type="InterPro" id="IPR017896">
    <property type="entry name" value="4Fe4S_Fe-S-bd"/>
</dbReference>
<evidence type="ECO:0000256" key="3">
    <source>
        <dbReference type="ARBA" id="ARBA00023004"/>
    </source>
</evidence>
<keyword evidence="4" id="KW-0411">Iron-sulfur</keyword>
<dbReference type="SUPFAM" id="SSF54862">
    <property type="entry name" value="4Fe-4S ferredoxins"/>
    <property type="match status" value="1"/>
</dbReference>
<evidence type="ECO:0000256" key="4">
    <source>
        <dbReference type="ARBA" id="ARBA00023014"/>
    </source>
</evidence>
<dbReference type="PROSITE" id="PS00198">
    <property type="entry name" value="4FE4S_FER_1"/>
    <property type="match status" value="2"/>
</dbReference>